<comment type="caution">
    <text evidence="1">The sequence shown here is derived from an EMBL/GenBank/DDBJ whole genome shotgun (WGS) entry which is preliminary data.</text>
</comment>
<dbReference type="AlphaFoldDB" id="A0AAN5VJP6"/>
<dbReference type="EMBL" id="DAEPXK010000008">
    <property type="protein sequence ID" value="HBH1541571.1"/>
    <property type="molecule type" value="Genomic_DNA"/>
</dbReference>
<evidence type="ECO:0000313" key="1">
    <source>
        <dbReference type="EMBL" id="HBH1541571.1"/>
    </source>
</evidence>
<gene>
    <name evidence="1" type="ORF">KRM00_001033</name>
</gene>
<accession>A0AAN5VJP6</accession>
<evidence type="ECO:0000313" key="2">
    <source>
        <dbReference type="Proteomes" id="UP000878956"/>
    </source>
</evidence>
<organism evidence="1 2">
    <name type="scientific">Clostridioides difficile</name>
    <name type="common">Peptoclostridium difficile</name>
    <dbReference type="NCBI Taxonomy" id="1496"/>
    <lineage>
        <taxon>Bacteria</taxon>
        <taxon>Bacillati</taxon>
        <taxon>Bacillota</taxon>
        <taxon>Clostridia</taxon>
        <taxon>Peptostreptococcales</taxon>
        <taxon>Peptostreptococcaceae</taxon>
        <taxon>Clostridioides</taxon>
    </lineage>
</organism>
<protein>
    <submittedName>
        <fullName evidence="1">Uncharacterized protein</fullName>
    </submittedName>
</protein>
<name>A0AAN5VJP6_CLODI</name>
<reference evidence="1" key="1">
    <citation type="journal article" date="2018" name="Genome Biol.">
        <title>SKESA: strategic k-mer extension for scrupulous assemblies.</title>
        <authorList>
            <person name="Souvorov A."/>
            <person name="Agarwala R."/>
            <person name="Lipman D.J."/>
        </authorList>
    </citation>
    <scope>NUCLEOTIDE SEQUENCE</scope>
    <source>
        <strain evidence="1">HN1000</strain>
    </source>
</reference>
<sequence>MAFPNKMISNIGTTLMSNQDFAKFMIYNDESQKDILSMPDIKNPVKKLRNKKVFFNRRVEKVLKEADVSVYITLFKYNLYKDRSRIIKSTNIEIGVVCHDECQDTFNGLRDAALVCCIVDTITENEEIAGIGKIKLESCSPMFNLDTSYNGFSIVVSAESFGDM</sequence>
<dbReference type="Proteomes" id="UP000878956">
    <property type="component" value="Unassembled WGS sequence"/>
</dbReference>
<proteinExistence type="predicted"/>
<reference evidence="1" key="2">
    <citation type="submission" date="2021-06" db="EMBL/GenBank/DDBJ databases">
        <authorList>
            <consortium name="NCBI Pathogen Detection Project"/>
        </authorList>
    </citation>
    <scope>NUCLEOTIDE SEQUENCE</scope>
    <source>
        <strain evidence="1">HN1000</strain>
    </source>
</reference>